<keyword evidence="1" id="KW-0472">Membrane</keyword>
<evidence type="ECO:0000313" key="3">
    <source>
        <dbReference type="Proteomes" id="UP001595921"/>
    </source>
</evidence>
<protein>
    <submittedName>
        <fullName evidence="2">Uncharacterized protein</fullName>
    </submittedName>
</protein>
<dbReference type="EMBL" id="JBHSDS010000006">
    <property type="protein sequence ID" value="MFC4358285.1"/>
    <property type="molecule type" value="Genomic_DNA"/>
</dbReference>
<feature type="transmembrane region" description="Helical" evidence="1">
    <location>
        <begin position="69"/>
        <end position="86"/>
    </location>
</feature>
<evidence type="ECO:0000313" key="2">
    <source>
        <dbReference type="EMBL" id="MFC4358285.1"/>
    </source>
</evidence>
<accession>A0ABD5PCB3</accession>
<sequence length="127" mass="13236">MSHPFLAASTVVSALTLLQPRGVFGVPHGLLSSADERAAFAIGLVALLCVFAYDLLVDGDLDLRPVRSAAAVGVAVSLGVSAAAPPRVADEWHVAVVVVVLFVGAVVVFRRRRRERGPVGAGPSEER</sequence>
<dbReference type="RefSeq" id="WP_267624039.1">
    <property type="nucleotide sequence ID" value="NZ_JAODIW010000008.1"/>
</dbReference>
<evidence type="ECO:0000256" key="1">
    <source>
        <dbReference type="SAM" id="Phobius"/>
    </source>
</evidence>
<keyword evidence="3" id="KW-1185">Reference proteome</keyword>
<feature type="transmembrane region" description="Helical" evidence="1">
    <location>
        <begin position="41"/>
        <end position="57"/>
    </location>
</feature>
<comment type="caution">
    <text evidence="2">The sequence shown here is derived from an EMBL/GenBank/DDBJ whole genome shotgun (WGS) entry which is preliminary data.</text>
</comment>
<organism evidence="2 3">
    <name type="scientific">Halobium salinum</name>
    <dbReference type="NCBI Taxonomy" id="1364940"/>
    <lineage>
        <taxon>Archaea</taxon>
        <taxon>Methanobacteriati</taxon>
        <taxon>Methanobacteriota</taxon>
        <taxon>Stenosarchaea group</taxon>
        <taxon>Halobacteria</taxon>
        <taxon>Halobacteriales</taxon>
        <taxon>Haloferacaceae</taxon>
        <taxon>Halobium</taxon>
    </lineage>
</organism>
<keyword evidence="1" id="KW-1133">Transmembrane helix</keyword>
<dbReference type="Proteomes" id="UP001595921">
    <property type="component" value="Unassembled WGS sequence"/>
</dbReference>
<keyword evidence="1" id="KW-0812">Transmembrane</keyword>
<dbReference type="AlphaFoldDB" id="A0ABD5PCB3"/>
<reference evidence="2 3" key="1">
    <citation type="journal article" date="2019" name="Int. J. Syst. Evol. Microbiol.">
        <title>The Global Catalogue of Microorganisms (GCM) 10K type strain sequencing project: providing services to taxonomists for standard genome sequencing and annotation.</title>
        <authorList>
            <consortium name="The Broad Institute Genomics Platform"/>
            <consortium name="The Broad Institute Genome Sequencing Center for Infectious Disease"/>
            <person name="Wu L."/>
            <person name="Ma J."/>
        </authorList>
    </citation>
    <scope>NUCLEOTIDE SEQUENCE [LARGE SCALE GENOMIC DNA]</scope>
    <source>
        <strain evidence="2 3">CGMCC 1.12553</strain>
    </source>
</reference>
<gene>
    <name evidence="2" type="ORF">ACFO0N_10040</name>
</gene>
<proteinExistence type="predicted"/>
<name>A0ABD5PCB3_9EURY</name>
<feature type="transmembrane region" description="Helical" evidence="1">
    <location>
        <begin position="92"/>
        <end position="109"/>
    </location>
</feature>